<proteinExistence type="predicted"/>
<dbReference type="Gene3D" id="3.40.630.30">
    <property type="match status" value="1"/>
</dbReference>
<gene>
    <name evidence="1" type="ORF">NCTC10138_00314</name>
</gene>
<dbReference type="OrthoDB" id="9773249at2"/>
<dbReference type="AlphaFoldDB" id="A0A449BBY5"/>
<dbReference type="EMBL" id="LR215048">
    <property type="protein sequence ID" value="VEU79961.1"/>
    <property type="molecule type" value="Genomic_DNA"/>
</dbReference>
<dbReference type="KEGG" id="aaxa:NCTC10138_00314"/>
<sequence length="527" mass="62975">METYYDNKLVLKYGIVVFNIEPIVETIEKSKILLDIDIVIQHENGNNTGFENKSLYKWLEKLKVSKFIDSRSREEIIKNTKIKKEHIDKYFNAIISENADKFYTTVVKRYLSDSNKFVESMCLLPLYNGDIDYLITNNDDIVRQSIDLYLRDKVFTLAEFLFKVENDYKELIDYDILSVKLKKFEEISIEDIFFDTLKEDYKEFDNWYKRKKDEKAYVFESKNKIMGFLYLKIENQNEEYLDIEPRFLPKKRLKIGTFKINRSGFRLGERFLKIIIDNAMNNKVDEIYVTMFKDKREGVVHLREFMSHWGFKFHGYKVSGEIVLVKEMRLYDEEKDPKYNFPIIRNNPNYYFLPIDSKYHTDLFPDSILKNENMNLYKENLAHRYSIEKIYVTGLYSGPKPGDIVLIYRMGERFPKRYSSVITGFAIVQEIIKSKNLDEYLKICSNKSVFSKDNLKVLYEDKKWQLIVKLLNYKTLKKKISLSQLYKLKIVEENLGPRTFMKISSNDYDRIIKEGLVTENEKNTNIY</sequence>
<reference evidence="1 2" key="1">
    <citation type="submission" date="2019-01" db="EMBL/GenBank/DDBJ databases">
        <authorList>
            <consortium name="Pathogen Informatics"/>
        </authorList>
    </citation>
    <scope>NUCLEOTIDE SEQUENCE [LARGE SCALE GENOMIC DNA]</scope>
    <source>
        <strain evidence="1 2">NCTC10138</strain>
    </source>
</reference>
<protein>
    <recommendedName>
        <fullName evidence="3">N-acetyltransferase domain-containing protein</fullName>
    </recommendedName>
</protein>
<dbReference type="Proteomes" id="UP000289841">
    <property type="component" value="Chromosome"/>
</dbReference>
<organism evidence="1 2">
    <name type="scientific">Haploplasma axanthum</name>
    <name type="common">Acholeplasma axanthum</name>
    <dbReference type="NCBI Taxonomy" id="29552"/>
    <lineage>
        <taxon>Bacteria</taxon>
        <taxon>Bacillati</taxon>
        <taxon>Mycoplasmatota</taxon>
        <taxon>Mollicutes</taxon>
        <taxon>Acholeplasmatales</taxon>
        <taxon>Acholeplasmataceae</taxon>
        <taxon>Haploplasma</taxon>
    </lineage>
</organism>
<dbReference type="RefSeq" id="WP_052589700.1">
    <property type="nucleotide sequence ID" value="NZ_LR215048.1"/>
</dbReference>
<accession>A0A449BBY5</accession>
<evidence type="ECO:0008006" key="3">
    <source>
        <dbReference type="Google" id="ProtNLM"/>
    </source>
</evidence>
<evidence type="ECO:0000313" key="1">
    <source>
        <dbReference type="EMBL" id="VEU79961.1"/>
    </source>
</evidence>
<evidence type="ECO:0000313" key="2">
    <source>
        <dbReference type="Proteomes" id="UP000289841"/>
    </source>
</evidence>
<dbReference type="STRING" id="1278311.GCA_000428705_00442"/>
<name>A0A449BBY5_HAPAX</name>
<keyword evidence="2" id="KW-1185">Reference proteome</keyword>